<keyword evidence="2" id="KW-0808">Transferase</keyword>
<dbReference type="InterPro" id="IPR001763">
    <property type="entry name" value="Rhodanese-like_dom"/>
</dbReference>
<gene>
    <name evidence="2" type="ORF">FIM25_05700</name>
</gene>
<dbReference type="Gene3D" id="3.40.250.10">
    <property type="entry name" value="Rhodanese-like domain"/>
    <property type="match status" value="1"/>
</dbReference>
<sequence length="102" mass="11247">MPYFISPLELEQQISADTITVLDVRRIEDQQASPSGIKNADWYPPEDVNLWADGLSKEKPVAIYCVRGGSVSSSVYTALTARGLKVRILEGGLAAWETHAKR</sequence>
<dbReference type="RefSeq" id="WP_139447200.1">
    <property type="nucleotide sequence ID" value="NZ_VDMB01000005.1"/>
</dbReference>
<dbReference type="SMART" id="SM00450">
    <property type="entry name" value="RHOD"/>
    <property type="match status" value="1"/>
</dbReference>
<reference evidence="2 3" key="1">
    <citation type="submission" date="2019-06" db="EMBL/GenBank/DDBJ databases">
        <title>Desulfobotulus mexicanus sp. nov., a novel sulfate-reducing bacterium isolated from the sediment of an alkaline crater lake in Mexico.</title>
        <authorList>
            <person name="Hirschler-Rea A."/>
        </authorList>
    </citation>
    <scope>NUCLEOTIDE SEQUENCE [LARGE SCALE GENOMIC DNA]</scope>
    <source>
        <strain evidence="2 3">PAR22N</strain>
    </source>
</reference>
<keyword evidence="3" id="KW-1185">Reference proteome</keyword>
<accession>A0A5Q4VGU8</accession>
<proteinExistence type="predicted"/>
<dbReference type="Proteomes" id="UP000321899">
    <property type="component" value="Unassembled WGS sequence"/>
</dbReference>
<dbReference type="Pfam" id="PF00581">
    <property type="entry name" value="Rhodanese"/>
    <property type="match status" value="1"/>
</dbReference>
<dbReference type="EMBL" id="VDMB01000005">
    <property type="protein sequence ID" value="TYT75201.1"/>
    <property type="molecule type" value="Genomic_DNA"/>
</dbReference>
<protein>
    <submittedName>
        <fullName evidence="2">Sulfurtransferase</fullName>
    </submittedName>
</protein>
<dbReference type="GO" id="GO:0016740">
    <property type="term" value="F:transferase activity"/>
    <property type="evidence" value="ECO:0007669"/>
    <property type="project" value="UniProtKB-KW"/>
</dbReference>
<name>A0A5Q4VGU8_9BACT</name>
<dbReference type="SUPFAM" id="SSF52821">
    <property type="entry name" value="Rhodanese/Cell cycle control phosphatase"/>
    <property type="match status" value="1"/>
</dbReference>
<dbReference type="PROSITE" id="PS50206">
    <property type="entry name" value="RHODANESE_3"/>
    <property type="match status" value="1"/>
</dbReference>
<feature type="domain" description="Rhodanese" evidence="1">
    <location>
        <begin position="15"/>
        <end position="98"/>
    </location>
</feature>
<dbReference type="OrthoDB" id="285281at2"/>
<dbReference type="InterPro" id="IPR036873">
    <property type="entry name" value="Rhodanese-like_dom_sf"/>
</dbReference>
<comment type="caution">
    <text evidence="2">The sequence shown here is derived from an EMBL/GenBank/DDBJ whole genome shotgun (WGS) entry which is preliminary data.</text>
</comment>
<evidence type="ECO:0000313" key="3">
    <source>
        <dbReference type="Proteomes" id="UP000321899"/>
    </source>
</evidence>
<dbReference type="AlphaFoldDB" id="A0A5Q4VGU8"/>
<organism evidence="2 3">
    <name type="scientific">Desulfobotulus mexicanus</name>
    <dbReference type="NCBI Taxonomy" id="2586642"/>
    <lineage>
        <taxon>Bacteria</taxon>
        <taxon>Pseudomonadati</taxon>
        <taxon>Thermodesulfobacteriota</taxon>
        <taxon>Desulfobacteria</taxon>
        <taxon>Desulfobacterales</taxon>
        <taxon>Desulfobacteraceae</taxon>
        <taxon>Desulfobotulus</taxon>
    </lineage>
</organism>
<evidence type="ECO:0000313" key="2">
    <source>
        <dbReference type="EMBL" id="TYT75201.1"/>
    </source>
</evidence>
<evidence type="ECO:0000259" key="1">
    <source>
        <dbReference type="PROSITE" id="PS50206"/>
    </source>
</evidence>